<evidence type="ECO:0000256" key="7">
    <source>
        <dbReference type="RuleBase" id="RU363037"/>
    </source>
</evidence>
<evidence type="ECO:0000313" key="9">
    <source>
        <dbReference type="EMBL" id="EFL52970.1"/>
    </source>
</evidence>
<gene>
    <name evidence="9" type="ORF">DesfrDRAFT_0018</name>
</gene>
<evidence type="ECO:0000256" key="2">
    <source>
        <dbReference type="ARBA" id="ARBA00022723"/>
    </source>
</evidence>
<keyword evidence="6 7" id="KW-0030">Aminoacyl-tRNA synthetase</keyword>
<keyword evidence="7" id="KW-0648">Protein biosynthesis</keyword>
<dbReference type="RefSeq" id="WP_005989920.1">
    <property type="nucleotide sequence ID" value="NZ_AECZ01000001.1"/>
</dbReference>
<evidence type="ECO:0000259" key="8">
    <source>
        <dbReference type="Pfam" id="PF00749"/>
    </source>
</evidence>
<dbReference type="GO" id="GO:0005829">
    <property type="term" value="C:cytosol"/>
    <property type="evidence" value="ECO:0007669"/>
    <property type="project" value="TreeGrafter"/>
</dbReference>
<dbReference type="Proteomes" id="UP000006250">
    <property type="component" value="Unassembled WGS sequence"/>
</dbReference>
<dbReference type="eggNOG" id="COG0008">
    <property type="taxonomic scope" value="Bacteria"/>
</dbReference>
<dbReference type="Pfam" id="PF00749">
    <property type="entry name" value="tRNA-synt_1c"/>
    <property type="match status" value="1"/>
</dbReference>
<dbReference type="GO" id="GO:0005524">
    <property type="term" value="F:ATP binding"/>
    <property type="evidence" value="ECO:0007669"/>
    <property type="project" value="UniProtKB-KW"/>
</dbReference>
<dbReference type="OrthoDB" id="9807503at2"/>
<dbReference type="GO" id="GO:0006424">
    <property type="term" value="P:glutamyl-tRNA aminoacylation"/>
    <property type="evidence" value="ECO:0007669"/>
    <property type="project" value="TreeGrafter"/>
</dbReference>
<dbReference type="SUPFAM" id="SSF52374">
    <property type="entry name" value="Nucleotidylyl transferase"/>
    <property type="match status" value="1"/>
</dbReference>
<dbReference type="InterPro" id="IPR000924">
    <property type="entry name" value="Glu/Gln-tRNA-synth"/>
</dbReference>
<dbReference type="Gene3D" id="3.40.50.620">
    <property type="entry name" value="HUPs"/>
    <property type="match status" value="1"/>
</dbReference>
<dbReference type="InterPro" id="IPR014729">
    <property type="entry name" value="Rossmann-like_a/b/a_fold"/>
</dbReference>
<comment type="caution">
    <text evidence="9">The sequence shown here is derived from an EMBL/GenBank/DDBJ whole genome shotgun (WGS) entry which is preliminary data.</text>
</comment>
<dbReference type="EMBL" id="AECZ01000001">
    <property type="protein sequence ID" value="EFL52970.1"/>
    <property type="molecule type" value="Genomic_DNA"/>
</dbReference>
<dbReference type="PROSITE" id="PS00178">
    <property type="entry name" value="AA_TRNA_LIGASE_I"/>
    <property type="match status" value="1"/>
</dbReference>
<organism evidence="9 10">
    <name type="scientific">Solidesulfovibrio fructosivorans JJ]</name>
    <dbReference type="NCBI Taxonomy" id="596151"/>
    <lineage>
        <taxon>Bacteria</taxon>
        <taxon>Pseudomonadati</taxon>
        <taxon>Thermodesulfobacteriota</taxon>
        <taxon>Desulfovibrionia</taxon>
        <taxon>Desulfovibrionales</taxon>
        <taxon>Desulfovibrionaceae</taxon>
        <taxon>Solidesulfovibrio</taxon>
    </lineage>
</organism>
<sequence length="278" mass="30932">MTVTRFAPSPTGFLHLGHAFSALTAFCAAREAGGRFLLRIEDIDPVRCKPAYTQKMLEDLHWLGLTWEEPVRVQSAHMAEYAAALGHLRARGLIYPCFCTRREIGELAAPQENDDVGPIYPGTCRNLSESERAARVRTHPCVWRLDMARACAQAGELTWHDAARGEIRAAPARFGDVVLARKDVLTSYHLSVTVDDALQGVTLVTRGQDLFAATDIHRLLQALLDLPTPRYRHHPLLRDATGRRYAKRDKSLTLRALREAGKTPAEVRAMAGCDTISR</sequence>
<dbReference type="InterPro" id="IPR049940">
    <property type="entry name" value="GluQ/Sye"/>
</dbReference>
<dbReference type="PANTHER" id="PTHR43311:SF1">
    <property type="entry name" value="GLUTAMYL-Q TRNA(ASP) SYNTHETASE"/>
    <property type="match status" value="1"/>
</dbReference>
<evidence type="ECO:0000256" key="5">
    <source>
        <dbReference type="ARBA" id="ARBA00022840"/>
    </source>
</evidence>
<evidence type="ECO:0000256" key="6">
    <source>
        <dbReference type="ARBA" id="ARBA00023146"/>
    </source>
</evidence>
<dbReference type="AlphaFoldDB" id="E1JQW9"/>
<keyword evidence="3 7" id="KW-0547">Nucleotide-binding</keyword>
<reference evidence="9 10" key="1">
    <citation type="submission" date="2010-08" db="EMBL/GenBank/DDBJ databases">
        <title>The draft genome of Desulfovibrio fructosovorans JJ.</title>
        <authorList>
            <consortium name="US DOE Joint Genome Institute (JGI-PGF)"/>
            <person name="Lucas S."/>
            <person name="Copeland A."/>
            <person name="Lapidus A."/>
            <person name="Cheng J.-F."/>
            <person name="Bruce D."/>
            <person name="Goodwin L."/>
            <person name="Pitluck S."/>
            <person name="Land M.L."/>
            <person name="Hauser L."/>
            <person name="Chang Y.-J."/>
            <person name="Jeffries C."/>
            <person name="Wall J.D."/>
            <person name="Stahl D.A."/>
            <person name="Arkin A.P."/>
            <person name="Dehal P."/>
            <person name="Stolyar S.M."/>
            <person name="Hazen T.C."/>
            <person name="Woyke T.J."/>
        </authorList>
    </citation>
    <scope>NUCLEOTIDE SEQUENCE [LARGE SCALE GENOMIC DNA]</scope>
    <source>
        <strain evidence="9 10">JJ</strain>
    </source>
</reference>
<evidence type="ECO:0000256" key="3">
    <source>
        <dbReference type="ARBA" id="ARBA00022741"/>
    </source>
</evidence>
<feature type="domain" description="Glutamyl/glutaminyl-tRNA synthetase class Ib catalytic" evidence="8">
    <location>
        <begin position="3"/>
        <end position="264"/>
    </location>
</feature>
<keyword evidence="2" id="KW-0479">Metal-binding</keyword>
<protein>
    <submittedName>
        <fullName evidence="9">Glutamyl/glutaminyl-tRNA synthetase, class Ic, catalytic domain</fullName>
    </submittedName>
</protein>
<dbReference type="NCBIfam" id="NF004315">
    <property type="entry name" value="PRK05710.1-4"/>
    <property type="match status" value="1"/>
</dbReference>
<evidence type="ECO:0000313" key="10">
    <source>
        <dbReference type="Proteomes" id="UP000006250"/>
    </source>
</evidence>
<keyword evidence="10" id="KW-1185">Reference proteome</keyword>
<comment type="similarity">
    <text evidence="7">Belongs to the class-I aminoacyl-tRNA synthetase family.</text>
</comment>
<keyword evidence="5 7" id="KW-0067">ATP-binding</keyword>
<proteinExistence type="inferred from homology"/>
<dbReference type="InterPro" id="IPR001412">
    <property type="entry name" value="aa-tRNA-synth_I_CS"/>
</dbReference>
<evidence type="ECO:0000256" key="1">
    <source>
        <dbReference type="ARBA" id="ARBA00022598"/>
    </source>
</evidence>
<accession>E1JQW9</accession>
<dbReference type="PANTHER" id="PTHR43311">
    <property type="entry name" value="GLUTAMATE--TRNA LIGASE"/>
    <property type="match status" value="1"/>
</dbReference>
<dbReference type="STRING" id="596151.DesfrDRAFT_0018"/>
<evidence type="ECO:0000256" key="4">
    <source>
        <dbReference type="ARBA" id="ARBA00022833"/>
    </source>
</evidence>
<dbReference type="InterPro" id="IPR020058">
    <property type="entry name" value="Glu/Gln-tRNA-synth_Ib_cat-dom"/>
</dbReference>
<keyword evidence="1 7" id="KW-0436">Ligase</keyword>
<dbReference type="PRINTS" id="PR00987">
    <property type="entry name" value="TRNASYNTHGLU"/>
</dbReference>
<keyword evidence="4" id="KW-0862">Zinc</keyword>
<dbReference type="GO" id="GO:0004818">
    <property type="term" value="F:glutamate-tRNA ligase activity"/>
    <property type="evidence" value="ECO:0007669"/>
    <property type="project" value="TreeGrafter"/>
</dbReference>
<name>E1JQW9_SOLFR</name>